<feature type="compositionally biased region" description="Basic residues" evidence="10">
    <location>
        <begin position="8"/>
        <end position="20"/>
    </location>
</feature>
<dbReference type="PROSITE" id="PS50157">
    <property type="entry name" value="ZINC_FINGER_C2H2_2"/>
    <property type="match status" value="6"/>
</dbReference>
<dbReference type="GO" id="GO:0000122">
    <property type="term" value="P:negative regulation of transcription by RNA polymerase II"/>
    <property type="evidence" value="ECO:0007669"/>
    <property type="project" value="UniProtKB-ARBA"/>
</dbReference>
<dbReference type="Proteomes" id="UP000694388">
    <property type="component" value="Unplaced"/>
</dbReference>
<dbReference type="SUPFAM" id="SSF57667">
    <property type="entry name" value="beta-beta-alpha zinc fingers"/>
    <property type="match status" value="3"/>
</dbReference>
<evidence type="ECO:0000256" key="1">
    <source>
        <dbReference type="ARBA" id="ARBA00004123"/>
    </source>
</evidence>
<dbReference type="Gene3D" id="3.30.160.60">
    <property type="entry name" value="Classic Zinc Finger"/>
    <property type="match status" value="5"/>
</dbReference>
<feature type="compositionally biased region" description="Polar residues" evidence="10">
    <location>
        <begin position="550"/>
        <end position="561"/>
    </location>
</feature>
<feature type="region of interest" description="Disordered" evidence="10">
    <location>
        <begin position="1"/>
        <end position="20"/>
    </location>
</feature>
<dbReference type="PANTHER" id="PTHR24391:SF27">
    <property type="entry name" value="ZINC FINGER PROTEIN 1"/>
    <property type="match status" value="1"/>
</dbReference>
<dbReference type="PANTHER" id="PTHR24391">
    <property type="entry name" value="HISTONE H4 TRANSCRIPTION FACTOR-RELATED"/>
    <property type="match status" value="1"/>
</dbReference>
<organism evidence="12 13">
    <name type="scientific">Eptatretus burgeri</name>
    <name type="common">Inshore hagfish</name>
    <dbReference type="NCBI Taxonomy" id="7764"/>
    <lineage>
        <taxon>Eukaryota</taxon>
        <taxon>Metazoa</taxon>
        <taxon>Chordata</taxon>
        <taxon>Craniata</taxon>
        <taxon>Vertebrata</taxon>
        <taxon>Cyclostomata</taxon>
        <taxon>Myxini</taxon>
        <taxon>Myxiniformes</taxon>
        <taxon>Myxinidae</taxon>
        <taxon>Eptatretinae</taxon>
        <taxon>Eptatretus</taxon>
    </lineage>
</organism>
<protein>
    <recommendedName>
        <fullName evidence="11">C2H2-type domain-containing protein</fullName>
    </recommendedName>
</protein>
<feature type="domain" description="C2H2-type" evidence="11">
    <location>
        <begin position="185"/>
        <end position="212"/>
    </location>
</feature>
<dbReference type="Ensembl" id="ENSEBUT00000026014.1">
    <property type="protein sequence ID" value="ENSEBUP00000025438.1"/>
    <property type="gene ID" value="ENSEBUG00000015687.1"/>
</dbReference>
<keyword evidence="5" id="KW-0862">Zinc</keyword>
<feature type="compositionally biased region" description="Low complexity" evidence="10">
    <location>
        <begin position="257"/>
        <end position="272"/>
    </location>
</feature>
<dbReference type="FunFam" id="3.30.160.60:FF:000013">
    <property type="entry name" value="Putative zinc finger E-box-binding homeobox 2"/>
    <property type="match status" value="2"/>
</dbReference>
<evidence type="ECO:0000313" key="12">
    <source>
        <dbReference type="Ensembl" id="ENSEBUP00000025438.1"/>
    </source>
</evidence>
<accession>A0A8C4R6H3</accession>
<feature type="domain" description="C2H2-type" evidence="11">
    <location>
        <begin position="631"/>
        <end position="658"/>
    </location>
</feature>
<dbReference type="FunFam" id="3.30.160.60:FF:001498">
    <property type="entry name" value="Zinc finger protein 404"/>
    <property type="match status" value="1"/>
</dbReference>
<dbReference type="FunFam" id="3.30.160.60:FF:000744">
    <property type="entry name" value="zinc finger E-box-binding homeobox 1"/>
    <property type="match status" value="1"/>
</dbReference>
<feature type="compositionally biased region" description="Basic and acidic residues" evidence="10">
    <location>
        <begin position="737"/>
        <end position="752"/>
    </location>
</feature>
<feature type="compositionally biased region" description="Gly residues" evidence="10">
    <location>
        <begin position="720"/>
        <end position="729"/>
    </location>
</feature>
<dbReference type="FunFam" id="3.30.160.60:FF:000145">
    <property type="entry name" value="Zinc finger protein 574"/>
    <property type="match status" value="1"/>
</dbReference>
<dbReference type="GO" id="GO:0000981">
    <property type="term" value="F:DNA-binding transcription factor activity, RNA polymerase II-specific"/>
    <property type="evidence" value="ECO:0007669"/>
    <property type="project" value="TreeGrafter"/>
</dbReference>
<proteinExistence type="predicted"/>
<keyword evidence="3" id="KW-0677">Repeat</keyword>
<dbReference type="PROSITE" id="PS00028">
    <property type="entry name" value="ZINC_FINGER_C2H2_1"/>
    <property type="match status" value="4"/>
</dbReference>
<keyword evidence="4 9" id="KW-0863">Zinc-finger</keyword>
<evidence type="ECO:0000313" key="13">
    <source>
        <dbReference type="Proteomes" id="UP000694388"/>
    </source>
</evidence>
<dbReference type="AlphaFoldDB" id="A0A8C4R6H3"/>
<feature type="region of interest" description="Disordered" evidence="10">
    <location>
        <begin position="680"/>
        <end position="767"/>
    </location>
</feature>
<sequence length="930" mass="102452">MADTASARWKRRKQPCPQRKHAVCNRAMVGVAAPDSDTDEEEGGRLLIAEDDLSGGDLPDVCTSPTQNHPAMPSDNHSDTCQSPRDRSTNEDQSEPGVSSGSPMQPAGEPCHLGGGGAETMERYRSQGECCRAMELLACPYCQRGYKRPASLREHIRYRHGAVDDNGEHLPRGKMRVRHVEGRKFACSACDKAFKYKHHLKEHFRIHSGEKPYECSHCGRRFSHSGSYSSHLSSRKCLLTGLRANGHFASPSPGTRSSPESGPHWPSSSSPPAQVPDSSAEPWNVSPCHRHSSPCTYVQSPSSSTLPMCPKAEPMNDCPCSGVSSKTEQMKEGLTNCVYLSAESHMHTDNVQIGGSALAECVNHESPEIREGDGIPLGGSLSCQHCGEGFPGAIPLHQHERYLCPMSRDVQAALQPVSPRCALPLAPEPALHPEELLWHWLEKVVASRGGHLRHKTLTTASTAVVATCTDRDAQALAGALIKVKQPQSEPLDLSLPKLSCVRLHGTVGSRDDYHEEDEEDHEVLDGSRRKMEACSPLSITAFQEEPLNLSQVRPTSPPTHFSSDHPGLNGTMKMEWNSMLWEEGADGVVPGRRTGRKAEGGSFPCNICDKTFHKSSSLLRHKYEHTGRRPYECLICKKAFKHKHHLMEHSRLHSGEKPYCCDRCGKRFSHSGSYSQHMNHRAAHCRPPPAQPGDSCLAWGDSGIDDVELGSEMVPSTVGGSDGEQGFVGGSDDDVETGEKRGSGGDSDREPAIEEDGGLSTVENENLQETDKAYQFNEEQSVMGMSNGEQIELGSSHNNKEIMEENVSACNCNNERATYGQRCTMDCSKEREGLLGRSFSVDEIPKGCVTEENFHWNDNTAKDGGNVQREQQRVYLRSTTEDAEGSKEDTQDVWKSCWNLDYLKRRAPNVWHSVEEKCKKGRVMKEEPHG</sequence>
<keyword evidence="7" id="KW-0371">Homeobox</keyword>
<dbReference type="InterPro" id="IPR051574">
    <property type="entry name" value="ZnF_E-box_Homeobox"/>
</dbReference>
<evidence type="ECO:0000256" key="7">
    <source>
        <dbReference type="ARBA" id="ARBA00023155"/>
    </source>
</evidence>
<dbReference type="GO" id="GO:0000978">
    <property type="term" value="F:RNA polymerase II cis-regulatory region sequence-specific DNA binding"/>
    <property type="evidence" value="ECO:0007669"/>
    <property type="project" value="TreeGrafter"/>
</dbReference>
<keyword evidence="2" id="KW-0479">Metal-binding</keyword>
<evidence type="ECO:0000259" key="11">
    <source>
        <dbReference type="PROSITE" id="PS50157"/>
    </source>
</evidence>
<feature type="domain" description="C2H2-type" evidence="11">
    <location>
        <begin position="137"/>
        <end position="160"/>
    </location>
</feature>
<dbReference type="GO" id="GO:0005634">
    <property type="term" value="C:nucleus"/>
    <property type="evidence" value="ECO:0007669"/>
    <property type="project" value="UniProtKB-SubCell"/>
</dbReference>
<feature type="region of interest" description="Disordered" evidence="10">
    <location>
        <begin position="550"/>
        <end position="569"/>
    </location>
</feature>
<feature type="domain" description="C2H2-type" evidence="11">
    <location>
        <begin position="603"/>
        <end position="630"/>
    </location>
</feature>
<dbReference type="InterPro" id="IPR036236">
    <property type="entry name" value="Znf_C2H2_sf"/>
</dbReference>
<keyword evidence="6" id="KW-0238">DNA-binding</keyword>
<dbReference type="GO" id="GO:0008270">
    <property type="term" value="F:zinc ion binding"/>
    <property type="evidence" value="ECO:0007669"/>
    <property type="project" value="UniProtKB-KW"/>
</dbReference>
<name>A0A8C4R6H3_EPTBU</name>
<evidence type="ECO:0000256" key="10">
    <source>
        <dbReference type="SAM" id="MobiDB-lite"/>
    </source>
</evidence>
<feature type="domain" description="C2H2-type" evidence="11">
    <location>
        <begin position="213"/>
        <end position="244"/>
    </location>
</feature>
<dbReference type="InterPro" id="IPR013087">
    <property type="entry name" value="Znf_C2H2_type"/>
</dbReference>
<evidence type="ECO:0000256" key="8">
    <source>
        <dbReference type="ARBA" id="ARBA00023242"/>
    </source>
</evidence>
<keyword evidence="8" id="KW-0539">Nucleus</keyword>
<evidence type="ECO:0000256" key="6">
    <source>
        <dbReference type="ARBA" id="ARBA00023125"/>
    </source>
</evidence>
<dbReference type="Pfam" id="PF00096">
    <property type="entry name" value="zf-C2H2"/>
    <property type="match status" value="4"/>
</dbReference>
<evidence type="ECO:0000256" key="5">
    <source>
        <dbReference type="ARBA" id="ARBA00022833"/>
    </source>
</evidence>
<comment type="subcellular location">
    <subcellularLocation>
        <location evidence="1">Nucleus</location>
    </subcellularLocation>
</comment>
<reference evidence="12" key="1">
    <citation type="submission" date="2025-08" db="UniProtKB">
        <authorList>
            <consortium name="Ensembl"/>
        </authorList>
    </citation>
    <scope>IDENTIFICATION</scope>
</reference>
<keyword evidence="13" id="KW-1185">Reference proteome</keyword>
<feature type="region of interest" description="Disordered" evidence="10">
    <location>
        <begin position="248"/>
        <end position="285"/>
    </location>
</feature>
<feature type="region of interest" description="Disordered" evidence="10">
    <location>
        <begin position="30"/>
        <end position="118"/>
    </location>
</feature>
<evidence type="ECO:0000256" key="9">
    <source>
        <dbReference type="PROSITE-ProRule" id="PRU00042"/>
    </source>
</evidence>
<evidence type="ECO:0000256" key="3">
    <source>
        <dbReference type="ARBA" id="ARBA00022737"/>
    </source>
</evidence>
<reference evidence="12" key="2">
    <citation type="submission" date="2025-09" db="UniProtKB">
        <authorList>
            <consortium name="Ensembl"/>
        </authorList>
    </citation>
    <scope>IDENTIFICATION</scope>
</reference>
<evidence type="ECO:0000256" key="4">
    <source>
        <dbReference type="ARBA" id="ARBA00022771"/>
    </source>
</evidence>
<feature type="domain" description="C2H2-type" evidence="11">
    <location>
        <begin position="659"/>
        <end position="689"/>
    </location>
</feature>
<dbReference type="GeneTree" id="ENSGT00940000168625"/>
<dbReference type="SMART" id="SM00355">
    <property type="entry name" value="ZnF_C2H2"/>
    <property type="match status" value="7"/>
</dbReference>
<evidence type="ECO:0000256" key="2">
    <source>
        <dbReference type="ARBA" id="ARBA00022723"/>
    </source>
</evidence>